<dbReference type="SUPFAM" id="SSF48371">
    <property type="entry name" value="ARM repeat"/>
    <property type="match status" value="1"/>
</dbReference>
<dbReference type="NCBIfam" id="TIGR02604">
    <property type="entry name" value="Piru_Ver_Nterm"/>
    <property type="match status" value="1"/>
</dbReference>
<feature type="non-terminal residue" evidence="5">
    <location>
        <position position="1"/>
    </location>
</feature>
<dbReference type="InterPro" id="IPR016024">
    <property type="entry name" value="ARM-type_fold"/>
</dbReference>
<dbReference type="Gene3D" id="1.25.10.10">
    <property type="entry name" value="Leucine-rich Repeat Variant"/>
    <property type="match status" value="1"/>
</dbReference>
<evidence type="ECO:0000313" key="5">
    <source>
        <dbReference type="EMBL" id="SVA75917.1"/>
    </source>
</evidence>
<dbReference type="EMBL" id="UINC01018143">
    <property type="protein sequence ID" value="SVA75917.1"/>
    <property type="molecule type" value="Genomic_DNA"/>
</dbReference>
<evidence type="ECO:0000256" key="1">
    <source>
        <dbReference type="ARBA" id="ARBA00022617"/>
    </source>
</evidence>
<dbReference type="GO" id="GO:0009055">
    <property type="term" value="F:electron transfer activity"/>
    <property type="evidence" value="ECO:0007669"/>
    <property type="project" value="InterPro"/>
</dbReference>
<evidence type="ECO:0000256" key="2">
    <source>
        <dbReference type="ARBA" id="ARBA00022723"/>
    </source>
</evidence>
<sequence length="830" mass="91344">VFRHLIFLLTCLGLSGLAISAAEPEAAKRDLPRLKPTEPAAALGTFSLKPGFRLELTAAEPLVADPVAMAFDENSRLFVIEMIGYSEHRDDKLGQVRLLEDTDGDGHFDRSTIYARDLAWPTAIACYDGGVFVGVTPDILYLKDTDGDRKADERRVVFTGIGDSVNRLNMQSLMNSFRWGLDNRIHGTASGTPGKVRVVGKPELGTVSFVRSDFSFDPRTLEFRLENGGAQHGMDFDSAGRKFVCSNSHHIQQVMYEQRYAGANPNFMPQSPLVDIPVDGASAPVFRLSPDEAWRVIRTRWRVAKQVSGPVEGGGRPSGYFTAATGATIYDGHAWPSGYSGDAFIADAGSNLVHRKKLRSHGIKFTAQRPDDERDREFLASTDNWFRPVQMEVGPDGALYIADMYREVIEHPWSLPHGIKQHIDLDSGNDRGRIYRVVSGVFVQPELPRLGQATVAELVETLDHPNGWHRSTAARLLFERQNQAAVEPLRRLANRGKTGLGRMHALHVLAGLDALKRSDLVAVTTDLSPVVRTHAIRLAERFLPKRQAGVGGKPTGVTPLTQSLLRLADDHDKHVRFQLAWTLGTVEFPDKADALAKLFRQAGADHWQLVALLNAATEQHAELIVELKGDTTFSKSFFSDVIFRNLETMRAGRLAKFSVRPKKASYLPQVFKPSGKVDPNRAKVVEQYRPALAKRGNAKLGRVTFEQRCAACHQLGGVGQNIGPDLKSVRANGAEKMLVSIIDPNREVAPQYVLHKVYSAKNKETIVGTIKYMSGSGIVMSLPDGSERQFIRSAADLVESTGLSLMPAGLEAGLSNSQMADLLAWLLQAE</sequence>
<dbReference type="Pfam" id="PF23500">
    <property type="entry name" value="DUF7133"/>
    <property type="match status" value="1"/>
</dbReference>
<dbReference type="Gene3D" id="1.10.760.10">
    <property type="entry name" value="Cytochrome c-like domain"/>
    <property type="match status" value="1"/>
</dbReference>
<evidence type="ECO:0000256" key="3">
    <source>
        <dbReference type="ARBA" id="ARBA00023004"/>
    </source>
</evidence>
<keyword evidence="3" id="KW-0408">Iron</keyword>
<dbReference type="SUPFAM" id="SSF50952">
    <property type="entry name" value="Soluble quinoprotein glucose dehydrogenase"/>
    <property type="match status" value="1"/>
</dbReference>
<proteinExistence type="predicted"/>
<dbReference type="InterPro" id="IPR011989">
    <property type="entry name" value="ARM-like"/>
</dbReference>
<gene>
    <name evidence="5" type="ORF">METZ01_LOCUS128771</name>
</gene>
<dbReference type="NCBIfam" id="TIGR02603">
    <property type="entry name" value="CxxCH_TIGR02603"/>
    <property type="match status" value="1"/>
</dbReference>
<dbReference type="GO" id="GO:0046872">
    <property type="term" value="F:metal ion binding"/>
    <property type="evidence" value="ECO:0007669"/>
    <property type="project" value="UniProtKB-KW"/>
</dbReference>
<dbReference type="InterPro" id="IPR055557">
    <property type="entry name" value="DUF7133"/>
</dbReference>
<feature type="domain" description="Cytochrome c" evidence="4">
    <location>
        <begin position="696"/>
        <end position="830"/>
    </location>
</feature>
<dbReference type="PANTHER" id="PTHR33546">
    <property type="entry name" value="LARGE, MULTIFUNCTIONAL SECRETED PROTEIN-RELATED"/>
    <property type="match status" value="1"/>
</dbReference>
<dbReference type="PANTHER" id="PTHR33546:SF1">
    <property type="entry name" value="LARGE, MULTIFUNCTIONAL SECRETED PROTEIN"/>
    <property type="match status" value="1"/>
</dbReference>
<dbReference type="InterPro" id="IPR013428">
    <property type="entry name" value="Membrane-bound_put_N"/>
</dbReference>
<dbReference type="InterPro" id="IPR009056">
    <property type="entry name" value="Cyt_c-like_dom"/>
</dbReference>
<dbReference type="AlphaFoldDB" id="A0A381YHL3"/>
<reference evidence="5" key="1">
    <citation type="submission" date="2018-05" db="EMBL/GenBank/DDBJ databases">
        <authorList>
            <person name="Lanie J.A."/>
            <person name="Ng W.-L."/>
            <person name="Kazmierczak K.M."/>
            <person name="Andrzejewski T.M."/>
            <person name="Davidsen T.M."/>
            <person name="Wayne K.J."/>
            <person name="Tettelin H."/>
            <person name="Glass J.I."/>
            <person name="Rusch D."/>
            <person name="Podicherti R."/>
            <person name="Tsui H.-C.T."/>
            <person name="Winkler M.E."/>
        </authorList>
    </citation>
    <scope>NUCLEOTIDE SEQUENCE</scope>
</reference>
<dbReference type="InterPro" id="IPR011041">
    <property type="entry name" value="Quinoprot_gluc/sorb_DH_b-prop"/>
</dbReference>
<dbReference type="Gene3D" id="2.120.10.30">
    <property type="entry name" value="TolB, C-terminal domain"/>
    <property type="match status" value="1"/>
</dbReference>
<name>A0A381YHL3_9ZZZZ</name>
<protein>
    <recommendedName>
        <fullName evidence="4">Cytochrome c domain-containing protein</fullName>
    </recommendedName>
</protein>
<keyword evidence="1" id="KW-0349">Heme</keyword>
<dbReference type="InterPro" id="IPR013427">
    <property type="entry name" value="Haem-bd_dom_put"/>
</dbReference>
<keyword evidence="2" id="KW-0479">Metal-binding</keyword>
<organism evidence="5">
    <name type="scientific">marine metagenome</name>
    <dbReference type="NCBI Taxonomy" id="408172"/>
    <lineage>
        <taxon>unclassified sequences</taxon>
        <taxon>metagenomes</taxon>
        <taxon>ecological metagenomes</taxon>
    </lineage>
</organism>
<evidence type="ECO:0000259" key="4">
    <source>
        <dbReference type="PROSITE" id="PS51007"/>
    </source>
</evidence>
<dbReference type="SUPFAM" id="SSF46626">
    <property type="entry name" value="Cytochrome c"/>
    <property type="match status" value="1"/>
</dbReference>
<dbReference type="InterPro" id="IPR036909">
    <property type="entry name" value="Cyt_c-like_dom_sf"/>
</dbReference>
<dbReference type="PROSITE" id="PS51007">
    <property type="entry name" value="CYTC"/>
    <property type="match status" value="1"/>
</dbReference>
<accession>A0A381YHL3</accession>
<dbReference type="GO" id="GO:0020037">
    <property type="term" value="F:heme binding"/>
    <property type="evidence" value="ECO:0007669"/>
    <property type="project" value="InterPro"/>
</dbReference>
<dbReference type="InterPro" id="IPR011042">
    <property type="entry name" value="6-blade_b-propeller_TolB-like"/>
</dbReference>